<keyword evidence="2" id="KW-0012">Acyltransferase</keyword>
<reference evidence="4" key="1">
    <citation type="submission" date="2022-09" db="EMBL/GenBank/DDBJ databases">
        <title>Intensive care unit water sources are persistently colonized with multi-drug resistant bacteria and are the site of extensive horizontal gene transfer of antibiotic resistance genes.</title>
        <authorList>
            <person name="Diorio-Toth L."/>
        </authorList>
    </citation>
    <scope>NUCLEOTIDE SEQUENCE</scope>
    <source>
        <strain evidence="4">GD03843</strain>
    </source>
</reference>
<dbReference type="Gene3D" id="3.40.630.30">
    <property type="match status" value="1"/>
</dbReference>
<dbReference type="Proteomes" id="UP001161094">
    <property type="component" value="Unassembled WGS sequence"/>
</dbReference>
<name>A0AA42LTH0_9BURK</name>
<dbReference type="SUPFAM" id="SSF55729">
    <property type="entry name" value="Acyl-CoA N-acyltransferases (Nat)"/>
    <property type="match status" value="1"/>
</dbReference>
<gene>
    <name evidence="4" type="ORF">N5D93_25610</name>
</gene>
<comment type="caution">
    <text evidence="4">The sequence shown here is derived from an EMBL/GenBank/DDBJ whole genome shotgun (WGS) entry which is preliminary data.</text>
</comment>
<dbReference type="InterPro" id="IPR000182">
    <property type="entry name" value="GNAT_dom"/>
</dbReference>
<evidence type="ECO:0000256" key="1">
    <source>
        <dbReference type="ARBA" id="ARBA00022679"/>
    </source>
</evidence>
<dbReference type="EMBL" id="JAOCDZ010000023">
    <property type="protein sequence ID" value="MDH0739216.1"/>
    <property type="molecule type" value="Genomic_DNA"/>
</dbReference>
<evidence type="ECO:0000313" key="5">
    <source>
        <dbReference type="Proteomes" id="UP001161094"/>
    </source>
</evidence>
<dbReference type="CDD" id="cd04301">
    <property type="entry name" value="NAT_SF"/>
    <property type="match status" value="1"/>
</dbReference>
<proteinExistence type="predicted"/>
<dbReference type="PROSITE" id="PS51186">
    <property type="entry name" value="GNAT"/>
    <property type="match status" value="1"/>
</dbReference>
<keyword evidence="1" id="KW-0808">Transferase</keyword>
<dbReference type="AlphaFoldDB" id="A0AA42LTH0"/>
<dbReference type="GO" id="GO:0016747">
    <property type="term" value="F:acyltransferase activity, transferring groups other than amino-acyl groups"/>
    <property type="evidence" value="ECO:0007669"/>
    <property type="project" value="InterPro"/>
</dbReference>
<dbReference type="InterPro" id="IPR016181">
    <property type="entry name" value="Acyl_CoA_acyltransferase"/>
</dbReference>
<dbReference type="RefSeq" id="WP_279996934.1">
    <property type="nucleotide sequence ID" value="NZ_JAOCDZ010000023.1"/>
</dbReference>
<evidence type="ECO:0000313" key="4">
    <source>
        <dbReference type="EMBL" id="MDH0739216.1"/>
    </source>
</evidence>
<protein>
    <submittedName>
        <fullName evidence="4">GNAT family N-acetyltransferase</fullName>
    </submittedName>
</protein>
<dbReference type="PANTHER" id="PTHR43800:SF1">
    <property type="entry name" value="PEPTIDYL-LYSINE N-ACETYLTRANSFERASE YJAB"/>
    <property type="match status" value="1"/>
</dbReference>
<organism evidence="4 5">
    <name type="scientific">Achromobacter spanius</name>
    <dbReference type="NCBI Taxonomy" id="217203"/>
    <lineage>
        <taxon>Bacteria</taxon>
        <taxon>Pseudomonadati</taxon>
        <taxon>Pseudomonadota</taxon>
        <taxon>Betaproteobacteria</taxon>
        <taxon>Burkholderiales</taxon>
        <taxon>Alcaligenaceae</taxon>
        <taxon>Achromobacter</taxon>
    </lineage>
</organism>
<dbReference type="PANTHER" id="PTHR43800">
    <property type="entry name" value="PEPTIDYL-LYSINE N-ACETYLTRANSFERASE YJAB"/>
    <property type="match status" value="1"/>
</dbReference>
<evidence type="ECO:0000256" key="2">
    <source>
        <dbReference type="ARBA" id="ARBA00023315"/>
    </source>
</evidence>
<sequence>MIRPAQPCDLACLADIERSAAQRFHGTPMAWAADGDPLPLADLTAAQAAGLLWVASRDDGQVCGFALAQPMDGDLFLVEMSVALPSQGQGLGRELMQAVLAHARVAGRYEAVVLTTDRELPWNAPFYRRLGFRELAPPYSPGLKARVLAEADAGLDPGRRCAMTYPLPS</sequence>
<dbReference type="Pfam" id="PF13508">
    <property type="entry name" value="Acetyltransf_7"/>
    <property type="match status" value="1"/>
</dbReference>
<evidence type="ECO:0000259" key="3">
    <source>
        <dbReference type="PROSITE" id="PS51186"/>
    </source>
</evidence>
<accession>A0AA42LTH0</accession>
<feature type="domain" description="N-acetyltransferase" evidence="3">
    <location>
        <begin position="1"/>
        <end position="150"/>
    </location>
</feature>